<gene>
    <name evidence="1" type="ORF">Ddye_002272</name>
</gene>
<comment type="caution">
    <text evidence="1">The sequence shown here is derived from an EMBL/GenBank/DDBJ whole genome shotgun (WGS) entry which is preliminary data.</text>
</comment>
<keyword evidence="2" id="KW-1185">Reference proteome</keyword>
<protein>
    <submittedName>
        <fullName evidence="1">Uncharacterized protein</fullName>
    </submittedName>
</protein>
<sequence length="97" mass="11235">MLGRYGKNKVLKDIFRKAVKVYWVNQFTRCMDQMENINSEAAMYITDVGFERWARAYSSGKRYNLMLSNIAEAMNNAIKACRELPITGVIDYIRGVL</sequence>
<accession>A0AAD9XRF7</accession>
<reference evidence="1" key="1">
    <citation type="journal article" date="2023" name="Plant J.">
        <title>Genome sequences and population genomics provide insights into the demographic history, inbreeding, and mutation load of two 'living fossil' tree species of Dipteronia.</title>
        <authorList>
            <person name="Feng Y."/>
            <person name="Comes H.P."/>
            <person name="Chen J."/>
            <person name="Zhu S."/>
            <person name="Lu R."/>
            <person name="Zhang X."/>
            <person name="Li P."/>
            <person name="Qiu J."/>
            <person name="Olsen K.M."/>
            <person name="Qiu Y."/>
        </authorList>
    </citation>
    <scope>NUCLEOTIDE SEQUENCE</scope>
    <source>
        <strain evidence="1">KIB01</strain>
    </source>
</reference>
<proteinExistence type="predicted"/>
<dbReference type="AlphaFoldDB" id="A0AAD9XRF7"/>
<name>A0AAD9XRF7_9ROSI</name>
<evidence type="ECO:0000313" key="1">
    <source>
        <dbReference type="EMBL" id="KAK2663698.1"/>
    </source>
</evidence>
<dbReference type="Proteomes" id="UP001280121">
    <property type="component" value="Unassembled WGS sequence"/>
</dbReference>
<dbReference type="EMBL" id="JANJYI010000001">
    <property type="protein sequence ID" value="KAK2663698.1"/>
    <property type="molecule type" value="Genomic_DNA"/>
</dbReference>
<evidence type="ECO:0000313" key="2">
    <source>
        <dbReference type="Proteomes" id="UP001280121"/>
    </source>
</evidence>
<organism evidence="1 2">
    <name type="scientific">Dipteronia dyeriana</name>
    <dbReference type="NCBI Taxonomy" id="168575"/>
    <lineage>
        <taxon>Eukaryota</taxon>
        <taxon>Viridiplantae</taxon>
        <taxon>Streptophyta</taxon>
        <taxon>Embryophyta</taxon>
        <taxon>Tracheophyta</taxon>
        <taxon>Spermatophyta</taxon>
        <taxon>Magnoliopsida</taxon>
        <taxon>eudicotyledons</taxon>
        <taxon>Gunneridae</taxon>
        <taxon>Pentapetalae</taxon>
        <taxon>rosids</taxon>
        <taxon>malvids</taxon>
        <taxon>Sapindales</taxon>
        <taxon>Sapindaceae</taxon>
        <taxon>Hippocastanoideae</taxon>
        <taxon>Acereae</taxon>
        <taxon>Dipteronia</taxon>
    </lineage>
</organism>